<dbReference type="PANTHER" id="PTHR30532">
    <property type="entry name" value="IRON III DICITRATE-BINDING PERIPLASMIC PROTEIN"/>
    <property type="match status" value="1"/>
</dbReference>
<comment type="similarity">
    <text evidence="2">Belongs to the bacterial solute-binding protein 8 family.</text>
</comment>
<evidence type="ECO:0000256" key="4">
    <source>
        <dbReference type="ARBA" id="ARBA00022729"/>
    </source>
</evidence>
<evidence type="ECO:0000256" key="5">
    <source>
        <dbReference type="SAM" id="MobiDB-lite"/>
    </source>
</evidence>
<evidence type="ECO:0000256" key="2">
    <source>
        <dbReference type="ARBA" id="ARBA00008814"/>
    </source>
</evidence>
<keyword evidence="9" id="KW-1185">Reference proteome</keyword>
<dbReference type="Proteomes" id="UP000683139">
    <property type="component" value="Unassembled WGS sequence"/>
</dbReference>
<evidence type="ECO:0000259" key="7">
    <source>
        <dbReference type="PROSITE" id="PS50983"/>
    </source>
</evidence>
<accession>A0A919YPE6</accession>
<comment type="caution">
    <text evidence="8">The sequence shown here is derived from an EMBL/GenBank/DDBJ whole genome shotgun (WGS) entry which is preliminary data.</text>
</comment>
<feature type="compositionally biased region" description="Low complexity" evidence="5">
    <location>
        <begin position="35"/>
        <end position="50"/>
    </location>
</feature>
<name>A0A919YPE6_9BACL</name>
<keyword evidence="4 6" id="KW-0732">Signal</keyword>
<dbReference type="PANTHER" id="PTHR30532:SF26">
    <property type="entry name" value="IRON(3+)-HYDROXAMATE-BINDING PROTEIN FHUD"/>
    <property type="match status" value="1"/>
</dbReference>
<evidence type="ECO:0000256" key="6">
    <source>
        <dbReference type="SAM" id="SignalP"/>
    </source>
</evidence>
<dbReference type="Gene3D" id="3.40.50.1980">
    <property type="entry name" value="Nitrogenase molybdenum iron protein domain"/>
    <property type="match status" value="2"/>
</dbReference>
<feature type="region of interest" description="Disordered" evidence="5">
    <location>
        <begin position="30"/>
        <end position="50"/>
    </location>
</feature>
<feature type="chain" id="PRO_5039526544" description="Fe/B12 periplasmic-binding domain-containing protein" evidence="6">
    <location>
        <begin position="24"/>
        <end position="338"/>
    </location>
</feature>
<dbReference type="InterPro" id="IPR051313">
    <property type="entry name" value="Bact_iron-sidero_bind"/>
</dbReference>
<dbReference type="PROSITE" id="PS51257">
    <property type="entry name" value="PROKAR_LIPOPROTEIN"/>
    <property type="match status" value="1"/>
</dbReference>
<reference evidence="8" key="1">
    <citation type="submission" date="2021-03" db="EMBL/GenBank/DDBJ databases">
        <title>Antimicrobial resistance genes in bacteria isolated from Japanese honey, and their potential for conferring macrolide and lincosamide resistance in the American foulbrood pathogen Paenibacillus larvae.</title>
        <authorList>
            <person name="Okamoto M."/>
            <person name="Kumagai M."/>
            <person name="Kanamori H."/>
            <person name="Takamatsu D."/>
        </authorList>
    </citation>
    <scope>NUCLEOTIDE SEQUENCE</scope>
    <source>
        <strain evidence="8">J40TS1</strain>
    </source>
</reference>
<evidence type="ECO:0000256" key="1">
    <source>
        <dbReference type="ARBA" id="ARBA00004196"/>
    </source>
</evidence>
<gene>
    <name evidence="8" type="ORF">J40TS1_28770</name>
</gene>
<dbReference type="GO" id="GO:1901678">
    <property type="term" value="P:iron coordination entity transport"/>
    <property type="evidence" value="ECO:0007669"/>
    <property type="project" value="UniProtKB-ARBA"/>
</dbReference>
<sequence>MQVLKRSNAVLLIALACLTLLLAGCGGKETANQGSTTAPSPSPNSTEEATAAATRLITDDLGRELKVPTAPKRIVAAEFSSELLALGIKPIGAGDNSFKIVYTFDEMNDVARIGDPPSSEVIVELAPDLVVAPTVFLDIYPEQMEQIEKISPVYYISFEQDPIYGIFTKLANLVGKDQEANAWIKEYEQEAATARAALKDALGEETVTIFRVEKGRLRIYLNRNFAGYMLHSSLQASSPEAVAAEIEKNPFGSAIEISLEMLPNYAADHILLIVRDEGEDQDAFEEIEQLELWKSLPAVQNGHVYKLETDKYYGSDIITIRETMKETAAMLVEGAKQP</sequence>
<comment type="subcellular location">
    <subcellularLocation>
        <location evidence="1">Cell envelope</location>
    </subcellularLocation>
</comment>
<dbReference type="SUPFAM" id="SSF53807">
    <property type="entry name" value="Helical backbone' metal receptor"/>
    <property type="match status" value="1"/>
</dbReference>
<protein>
    <recommendedName>
        <fullName evidence="7">Fe/B12 periplasmic-binding domain-containing protein</fullName>
    </recommendedName>
</protein>
<proteinExistence type="inferred from homology"/>
<feature type="signal peptide" evidence="6">
    <location>
        <begin position="1"/>
        <end position="23"/>
    </location>
</feature>
<dbReference type="GO" id="GO:0030288">
    <property type="term" value="C:outer membrane-bounded periplasmic space"/>
    <property type="evidence" value="ECO:0007669"/>
    <property type="project" value="TreeGrafter"/>
</dbReference>
<organism evidence="8 9">
    <name type="scientific">Paenibacillus montaniterrae</name>
    <dbReference type="NCBI Taxonomy" id="429341"/>
    <lineage>
        <taxon>Bacteria</taxon>
        <taxon>Bacillati</taxon>
        <taxon>Bacillota</taxon>
        <taxon>Bacilli</taxon>
        <taxon>Bacillales</taxon>
        <taxon>Paenibacillaceae</taxon>
        <taxon>Paenibacillus</taxon>
    </lineage>
</organism>
<evidence type="ECO:0000313" key="9">
    <source>
        <dbReference type="Proteomes" id="UP000683139"/>
    </source>
</evidence>
<dbReference type="EMBL" id="BOSE01000005">
    <property type="protein sequence ID" value="GIP17235.1"/>
    <property type="molecule type" value="Genomic_DNA"/>
</dbReference>
<evidence type="ECO:0000256" key="3">
    <source>
        <dbReference type="ARBA" id="ARBA00022448"/>
    </source>
</evidence>
<dbReference type="Pfam" id="PF01497">
    <property type="entry name" value="Peripla_BP_2"/>
    <property type="match status" value="1"/>
</dbReference>
<dbReference type="InterPro" id="IPR002491">
    <property type="entry name" value="ABC_transptr_periplasmic_BD"/>
</dbReference>
<keyword evidence="3" id="KW-0813">Transport</keyword>
<dbReference type="PROSITE" id="PS50983">
    <property type="entry name" value="FE_B12_PBP"/>
    <property type="match status" value="1"/>
</dbReference>
<dbReference type="AlphaFoldDB" id="A0A919YPE6"/>
<feature type="domain" description="Fe/B12 periplasmic-binding" evidence="7">
    <location>
        <begin position="73"/>
        <end position="335"/>
    </location>
</feature>
<evidence type="ECO:0000313" key="8">
    <source>
        <dbReference type="EMBL" id="GIP17235.1"/>
    </source>
</evidence>